<accession>A0A3E4MAS9</accession>
<gene>
    <name evidence="1" type="ORF">DXD10_11475</name>
</gene>
<evidence type="ECO:0000313" key="2">
    <source>
        <dbReference type="Proteomes" id="UP000261208"/>
    </source>
</evidence>
<organism evidence="1 2">
    <name type="scientific">Dorea formicigenerans</name>
    <dbReference type="NCBI Taxonomy" id="39486"/>
    <lineage>
        <taxon>Bacteria</taxon>
        <taxon>Bacillati</taxon>
        <taxon>Bacillota</taxon>
        <taxon>Clostridia</taxon>
        <taxon>Lachnospirales</taxon>
        <taxon>Lachnospiraceae</taxon>
        <taxon>Dorea</taxon>
    </lineage>
</organism>
<protein>
    <submittedName>
        <fullName evidence="1">HrcA family transcriptional regulator</fullName>
    </submittedName>
</protein>
<comment type="caution">
    <text evidence="1">The sequence shown here is derived from an EMBL/GenBank/DDBJ whole genome shotgun (WGS) entry which is preliminary data.</text>
</comment>
<reference evidence="1 2" key="1">
    <citation type="submission" date="2018-08" db="EMBL/GenBank/DDBJ databases">
        <title>A genome reference for cultivated species of the human gut microbiota.</title>
        <authorList>
            <person name="Zou Y."/>
            <person name="Xue W."/>
            <person name="Luo G."/>
        </authorList>
    </citation>
    <scope>NUCLEOTIDE SEQUENCE [LARGE SCALE GENOMIC DNA]</scope>
    <source>
        <strain evidence="1 2">TF11-11</strain>
    </source>
</reference>
<name>A0A3E4MAS9_9FIRM</name>
<dbReference type="Proteomes" id="UP000261208">
    <property type="component" value="Unassembled WGS sequence"/>
</dbReference>
<sequence>MSEWSFFGSEKRDEMEKDLRPEYLADDLQRYQKVFGKEFGVKELLQLEDIRVKAMIVEALTNMPELLMDQVGVANNSSNFHSASRALERIADIVEERMD</sequence>
<evidence type="ECO:0000313" key="1">
    <source>
        <dbReference type="EMBL" id="RGK46442.1"/>
    </source>
</evidence>
<dbReference type="AlphaFoldDB" id="A0A3E4MAS9"/>
<dbReference type="RefSeq" id="WP_117650287.1">
    <property type="nucleotide sequence ID" value="NZ_QSQQ01000015.1"/>
</dbReference>
<dbReference type="EMBL" id="QSQQ01000015">
    <property type="protein sequence ID" value="RGK46442.1"/>
    <property type="molecule type" value="Genomic_DNA"/>
</dbReference>
<proteinExistence type="predicted"/>